<keyword evidence="2 6" id="KW-0805">Transcription regulation</keyword>
<dbReference type="GO" id="GO:0003677">
    <property type="term" value="F:DNA binding"/>
    <property type="evidence" value="ECO:0007669"/>
    <property type="project" value="UniProtKB-KW"/>
</dbReference>
<organism evidence="9 10">
    <name type="scientific">Spartinivicinus marinus</name>
    <dbReference type="NCBI Taxonomy" id="2994442"/>
    <lineage>
        <taxon>Bacteria</taxon>
        <taxon>Pseudomonadati</taxon>
        <taxon>Pseudomonadota</taxon>
        <taxon>Gammaproteobacteria</taxon>
        <taxon>Oceanospirillales</taxon>
        <taxon>Zooshikellaceae</taxon>
        <taxon>Spartinivicinus</taxon>
    </lineage>
</organism>
<evidence type="ECO:0000256" key="2">
    <source>
        <dbReference type="ARBA" id="ARBA00023015"/>
    </source>
</evidence>
<dbReference type="InterPro" id="IPR000838">
    <property type="entry name" value="RNA_pol_sigma70_ECF_CS"/>
</dbReference>
<dbReference type="SUPFAM" id="SSF88946">
    <property type="entry name" value="Sigma2 domain of RNA polymerase sigma factors"/>
    <property type="match status" value="1"/>
</dbReference>
<dbReference type="SUPFAM" id="SSF88659">
    <property type="entry name" value="Sigma3 and sigma4 domains of RNA polymerase sigma factors"/>
    <property type="match status" value="1"/>
</dbReference>
<feature type="domain" description="RNA polymerase sigma-70 region 2" evidence="7">
    <location>
        <begin position="11"/>
        <end position="75"/>
    </location>
</feature>
<evidence type="ECO:0000256" key="1">
    <source>
        <dbReference type="ARBA" id="ARBA00010641"/>
    </source>
</evidence>
<keyword evidence="3 6" id="KW-0731">Sigma factor</keyword>
<dbReference type="Gene3D" id="1.10.10.10">
    <property type="entry name" value="Winged helix-like DNA-binding domain superfamily/Winged helix DNA-binding domain"/>
    <property type="match status" value="1"/>
</dbReference>
<dbReference type="Pfam" id="PF08281">
    <property type="entry name" value="Sigma70_r4_2"/>
    <property type="match status" value="1"/>
</dbReference>
<dbReference type="GO" id="GO:0016987">
    <property type="term" value="F:sigma factor activity"/>
    <property type="evidence" value="ECO:0007669"/>
    <property type="project" value="UniProtKB-KW"/>
</dbReference>
<dbReference type="InterPro" id="IPR039425">
    <property type="entry name" value="RNA_pol_sigma-70-like"/>
</dbReference>
<keyword evidence="5 6" id="KW-0804">Transcription</keyword>
<evidence type="ECO:0000256" key="6">
    <source>
        <dbReference type="RuleBase" id="RU000716"/>
    </source>
</evidence>
<dbReference type="NCBIfam" id="TIGR02937">
    <property type="entry name" value="sigma70-ECF"/>
    <property type="match status" value="1"/>
</dbReference>
<comment type="similarity">
    <text evidence="1 6">Belongs to the sigma-70 factor family. ECF subfamily.</text>
</comment>
<dbReference type="InterPro" id="IPR014284">
    <property type="entry name" value="RNA_pol_sigma-70_dom"/>
</dbReference>
<dbReference type="PANTHER" id="PTHR43133">
    <property type="entry name" value="RNA POLYMERASE ECF-TYPE SIGMA FACTO"/>
    <property type="match status" value="1"/>
</dbReference>
<dbReference type="Gene3D" id="1.10.1740.10">
    <property type="match status" value="1"/>
</dbReference>
<evidence type="ECO:0000259" key="8">
    <source>
        <dbReference type="Pfam" id="PF08281"/>
    </source>
</evidence>
<dbReference type="GO" id="GO:0006352">
    <property type="term" value="P:DNA-templated transcription initiation"/>
    <property type="evidence" value="ECO:0007669"/>
    <property type="project" value="InterPro"/>
</dbReference>
<dbReference type="InterPro" id="IPR007627">
    <property type="entry name" value="RNA_pol_sigma70_r2"/>
</dbReference>
<dbReference type="Proteomes" id="UP000569732">
    <property type="component" value="Unassembled WGS sequence"/>
</dbReference>
<dbReference type="InterPro" id="IPR013325">
    <property type="entry name" value="RNA_pol_sigma_r2"/>
</dbReference>
<dbReference type="Pfam" id="PF04542">
    <property type="entry name" value="Sigma70_r2"/>
    <property type="match status" value="1"/>
</dbReference>
<dbReference type="InterPro" id="IPR013249">
    <property type="entry name" value="RNA_pol_sigma70_r4_t2"/>
</dbReference>
<dbReference type="CDD" id="cd06171">
    <property type="entry name" value="Sigma70_r4"/>
    <property type="match status" value="1"/>
</dbReference>
<protein>
    <recommendedName>
        <fullName evidence="6">RNA polymerase sigma factor</fullName>
    </recommendedName>
</protein>
<keyword evidence="4 6" id="KW-0238">DNA-binding</keyword>
<dbReference type="RefSeq" id="WP_180569291.1">
    <property type="nucleotide sequence ID" value="NZ_JACCKB010000023.1"/>
</dbReference>
<evidence type="ECO:0000259" key="7">
    <source>
        <dbReference type="Pfam" id="PF04542"/>
    </source>
</evidence>
<dbReference type="InterPro" id="IPR013324">
    <property type="entry name" value="RNA_pol_sigma_r3/r4-like"/>
</dbReference>
<dbReference type="InterPro" id="IPR036388">
    <property type="entry name" value="WH-like_DNA-bd_sf"/>
</dbReference>
<dbReference type="EMBL" id="JACCKB010000023">
    <property type="protein sequence ID" value="NYZ67268.1"/>
    <property type="molecule type" value="Genomic_DNA"/>
</dbReference>
<proteinExistence type="inferred from homology"/>
<gene>
    <name evidence="9" type="ORF">H0A36_14715</name>
</gene>
<evidence type="ECO:0000313" key="10">
    <source>
        <dbReference type="Proteomes" id="UP000569732"/>
    </source>
</evidence>
<evidence type="ECO:0000313" key="9">
    <source>
        <dbReference type="EMBL" id="NYZ67268.1"/>
    </source>
</evidence>
<sequence>MVSEQRRFTELVATYQKSLYQYAYWLTHDQPTAEDLVQDTFMKAWRGFAGLKKIESAKAWLITILRRENARRFQQKTIDYSEVDVEDMADYSGRYHYSENLDSLRYCIQQLPDMYREPLLMQVILGFSQEEIAEELNIPSNTVATRLRRARFQLKTITQENEILVNRQNKVKVKG</sequence>
<dbReference type="PROSITE" id="PS01063">
    <property type="entry name" value="SIGMA70_ECF"/>
    <property type="match status" value="1"/>
</dbReference>
<feature type="domain" description="RNA polymerase sigma factor 70 region 4 type 2" evidence="8">
    <location>
        <begin position="102"/>
        <end position="151"/>
    </location>
</feature>
<name>A0A853I9D0_9GAMM</name>
<reference evidence="9 10" key="1">
    <citation type="submission" date="2020-07" db="EMBL/GenBank/DDBJ databases">
        <title>Endozoicomonas sp. nov., isolated from sediment.</title>
        <authorList>
            <person name="Gu T."/>
        </authorList>
    </citation>
    <scope>NUCLEOTIDE SEQUENCE [LARGE SCALE GENOMIC DNA]</scope>
    <source>
        <strain evidence="9 10">SM1973</strain>
    </source>
</reference>
<evidence type="ECO:0000256" key="3">
    <source>
        <dbReference type="ARBA" id="ARBA00023082"/>
    </source>
</evidence>
<comment type="caution">
    <text evidence="9">The sequence shown here is derived from an EMBL/GenBank/DDBJ whole genome shotgun (WGS) entry which is preliminary data.</text>
</comment>
<keyword evidence="10" id="KW-1185">Reference proteome</keyword>
<accession>A0A853I9D0</accession>
<evidence type="ECO:0000256" key="5">
    <source>
        <dbReference type="ARBA" id="ARBA00023163"/>
    </source>
</evidence>
<evidence type="ECO:0000256" key="4">
    <source>
        <dbReference type="ARBA" id="ARBA00023125"/>
    </source>
</evidence>
<dbReference type="PANTHER" id="PTHR43133:SF51">
    <property type="entry name" value="RNA POLYMERASE SIGMA FACTOR"/>
    <property type="match status" value="1"/>
</dbReference>
<dbReference type="AlphaFoldDB" id="A0A853I9D0"/>